<evidence type="ECO:0000313" key="2">
    <source>
        <dbReference type="Proteomes" id="UP000786183"/>
    </source>
</evidence>
<proteinExistence type="predicted"/>
<organism evidence="1 2">
    <name type="scientific">Campylobacter canadensis</name>
    <dbReference type="NCBI Taxonomy" id="449520"/>
    <lineage>
        <taxon>Bacteria</taxon>
        <taxon>Pseudomonadati</taxon>
        <taxon>Campylobacterota</taxon>
        <taxon>Epsilonproteobacteria</taxon>
        <taxon>Campylobacterales</taxon>
        <taxon>Campylobacteraceae</taxon>
        <taxon>Campylobacter</taxon>
    </lineage>
</organism>
<accession>A0ABS7WSL1</accession>
<comment type="caution">
    <text evidence="1">The sequence shown here is derived from an EMBL/GenBank/DDBJ whole genome shotgun (WGS) entry which is preliminary data.</text>
</comment>
<dbReference type="EMBL" id="JACGBB010000014">
    <property type="protein sequence ID" value="MBZ7987761.1"/>
    <property type="molecule type" value="Genomic_DNA"/>
</dbReference>
<reference evidence="1 2" key="1">
    <citation type="submission" date="2020-07" db="EMBL/GenBank/DDBJ databases">
        <title>Transfer of Campylobacter canadensis to the novel genus Avispirillum gen. nov., that also includes two novel species recovered from migratory waterfowl: Avispirillum anseris sp. nov. and Avispirillum brantae sp. nov.</title>
        <authorList>
            <person name="Miller W.G."/>
            <person name="Chapman M.H."/>
            <person name="Yee E."/>
            <person name="Inglis G.D."/>
        </authorList>
    </citation>
    <scope>NUCLEOTIDE SEQUENCE [LARGE SCALE GENOMIC DNA]</scope>
    <source>
        <strain evidence="1 2">L283</strain>
    </source>
</reference>
<evidence type="ECO:0008006" key="3">
    <source>
        <dbReference type="Google" id="ProtNLM"/>
    </source>
</evidence>
<gene>
    <name evidence="1" type="ORF">AVCANL283_06555</name>
</gene>
<sequence length="238" mass="27493">MGVVLNTRKLMASLSENEKEKIKTSLKKYLSLRSSAQVFYAEDFSLKEYEQSMQKLLDEHLKVGQIYTLNEPLDILSDDFSRVASDFSDEVKAHGKLNALEKEVKKYEVINPEIFIRFSARIEEILEVYRAKRLSESEFYKLSCDLAKDFKNDLADGPLERNLARDFDKADVRQIIALLDSEFNKFANVPEFDESIKNKIATELIVKMLPFLTKINKVNDIENYINSLIKIYLGKRGG</sequence>
<keyword evidence="2" id="KW-1185">Reference proteome</keyword>
<dbReference type="RefSeq" id="WP_224325432.1">
    <property type="nucleotide sequence ID" value="NZ_JACGBB010000014.1"/>
</dbReference>
<name>A0ABS7WSL1_9BACT</name>
<protein>
    <recommendedName>
        <fullName evidence="3">DUF3387 domain-containing protein</fullName>
    </recommendedName>
</protein>
<evidence type="ECO:0000313" key="1">
    <source>
        <dbReference type="EMBL" id="MBZ7987761.1"/>
    </source>
</evidence>
<dbReference type="Proteomes" id="UP000786183">
    <property type="component" value="Unassembled WGS sequence"/>
</dbReference>